<comment type="function">
    <text evidence="6">Transfers a succinyl group from succinyl-CoA to L-homoserine, forming succinyl-L-homoserine.</text>
</comment>
<dbReference type="PIRSF" id="PIRSF000450">
    <property type="entry name" value="H_ser_succinyltr"/>
    <property type="match status" value="1"/>
</dbReference>
<comment type="subcellular location">
    <subcellularLocation>
        <location evidence="6">Cytoplasm</location>
    </subcellularLocation>
</comment>
<dbReference type="Pfam" id="PF04204">
    <property type="entry name" value="HTS"/>
    <property type="match status" value="1"/>
</dbReference>
<keyword evidence="1 6" id="KW-0963">Cytoplasm</keyword>
<reference evidence="8 9" key="1">
    <citation type="journal article" date="2003" name="Proc. Natl. Acad. Sci. U.S.A.">
        <title>The genome sequence of Blochmannia floridanus: comparative analysis of reduced genomes.</title>
        <authorList>
            <person name="Gil R."/>
            <person name="Silva F.J."/>
            <person name="Zientz E."/>
            <person name="Delmotte F."/>
            <person name="Gonzalez-Candelas F."/>
            <person name="Latorre A."/>
            <person name="Rausell C."/>
            <person name="Kramerbeek J."/>
            <person name="Gadau J."/>
            <person name="Hoelldobler B."/>
            <person name="van Ham R.C.H.J."/>
            <person name="Gross R."/>
            <person name="Moya A."/>
        </authorList>
    </citation>
    <scope>NUCLEOTIDE SEQUENCE [LARGE SCALE GENOMIC DNA]</scope>
</reference>
<feature type="active site" description="Proton acceptor" evidence="6">
    <location>
        <position position="235"/>
    </location>
</feature>
<proteinExistence type="inferred from homology"/>
<dbReference type="Proteomes" id="UP000002192">
    <property type="component" value="Chromosome"/>
</dbReference>
<keyword evidence="4 6" id="KW-0486">Methionine biosynthesis</keyword>
<keyword evidence="2 6" id="KW-0028">Amino-acid biosynthesis</keyword>
<gene>
    <name evidence="8" type="primary">metA</name>
    <name evidence="6" type="synonym">metAS</name>
    <name evidence="8" type="ordered locus">Bfl630</name>
</gene>
<dbReference type="EC" id="2.3.1.46" evidence="6"/>
<evidence type="ECO:0000256" key="5">
    <source>
        <dbReference type="ARBA" id="ARBA00023315"/>
    </source>
</evidence>
<evidence type="ECO:0000256" key="2">
    <source>
        <dbReference type="ARBA" id="ARBA00022605"/>
    </source>
</evidence>
<dbReference type="Gene3D" id="3.40.50.880">
    <property type="match status" value="1"/>
</dbReference>
<dbReference type="SUPFAM" id="SSF52317">
    <property type="entry name" value="Class I glutamine amidotransferase-like"/>
    <property type="match status" value="1"/>
</dbReference>
<protein>
    <recommendedName>
        <fullName evidence="6">Homoserine O-succinyltransferase</fullName>
        <shortName evidence="6">HST</shortName>
        <ecNumber evidence="6">2.3.1.46</ecNumber>
    </recommendedName>
    <alternativeName>
        <fullName evidence="6">Homoserine transsuccinylase</fullName>
        <shortName evidence="6">HTS</shortName>
    </alternativeName>
</protein>
<feature type="binding site" evidence="6">
    <location>
        <position position="249"/>
    </location>
    <ligand>
        <name>substrate</name>
    </ligand>
</feature>
<evidence type="ECO:0000256" key="6">
    <source>
        <dbReference type="HAMAP-Rule" id="MF_00295"/>
    </source>
</evidence>
<comment type="caution">
    <text evidence="6">Lacks conserved residue(s) required for the propagation of feature annotation.</text>
</comment>
<name>Q7VRI3_BLOFL</name>
<evidence type="ECO:0000256" key="1">
    <source>
        <dbReference type="ARBA" id="ARBA00022490"/>
    </source>
</evidence>
<feature type="active site" evidence="6">
    <location>
        <position position="237"/>
    </location>
</feature>
<organism evidence="8 9">
    <name type="scientific">Blochmanniella floridana</name>
    <dbReference type="NCBI Taxonomy" id="203907"/>
    <lineage>
        <taxon>Bacteria</taxon>
        <taxon>Pseudomonadati</taxon>
        <taxon>Pseudomonadota</taxon>
        <taxon>Gammaproteobacteria</taxon>
        <taxon>Enterobacterales</taxon>
        <taxon>Enterobacteriaceae</taxon>
        <taxon>ant endosymbionts</taxon>
        <taxon>Candidatus Blochmanniella</taxon>
    </lineage>
</organism>
<dbReference type="NCBIfam" id="TIGR01001">
    <property type="entry name" value="metA"/>
    <property type="match status" value="1"/>
</dbReference>
<keyword evidence="5 6" id="KW-0012">Acyltransferase</keyword>
<comment type="catalytic activity">
    <reaction evidence="6">
        <text>L-homoserine + succinyl-CoA = O-succinyl-L-homoserine + CoA</text>
        <dbReference type="Rhea" id="RHEA:22008"/>
        <dbReference type="ChEBI" id="CHEBI:57287"/>
        <dbReference type="ChEBI" id="CHEBI:57292"/>
        <dbReference type="ChEBI" id="CHEBI:57476"/>
        <dbReference type="ChEBI" id="CHEBI:57661"/>
        <dbReference type="EC" id="2.3.1.46"/>
    </reaction>
</comment>
<dbReference type="InterPro" id="IPR029062">
    <property type="entry name" value="Class_I_gatase-like"/>
</dbReference>
<feature type="active site" description="Acyl-thioester intermediate" evidence="6 7">
    <location>
        <position position="142"/>
    </location>
</feature>
<comment type="pathway">
    <text evidence="6">Amino-acid biosynthesis; L-methionine biosynthesis via de novo pathway; O-succinyl-L-homoserine from L-homoserine: step 1/1.</text>
</comment>
<evidence type="ECO:0000256" key="7">
    <source>
        <dbReference type="PIRSR" id="PIRSR000450-1"/>
    </source>
</evidence>
<feature type="binding site" evidence="6">
    <location>
        <position position="163"/>
    </location>
    <ligand>
        <name>substrate</name>
    </ligand>
</feature>
<dbReference type="PANTHER" id="PTHR20919">
    <property type="entry name" value="HOMOSERINE O-SUCCINYLTRANSFERASE"/>
    <property type="match status" value="1"/>
</dbReference>
<evidence type="ECO:0000256" key="3">
    <source>
        <dbReference type="ARBA" id="ARBA00022679"/>
    </source>
</evidence>
<dbReference type="EMBL" id="BX248583">
    <property type="protein sequence ID" value="CAD83305.1"/>
    <property type="molecule type" value="Genomic_DNA"/>
</dbReference>
<dbReference type="OrthoDB" id="9772423at2"/>
<dbReference type="eggNOG" id="COG1897">
    <property type="taxonomic scope" value="Bacteria"/>
</dbReference>
<evidence type="ECO:0000256" key="4">
    <source>
        <dbReference type="ARBA" id="ARBA00023167"/>
    </source>
</evidence>
<dbReference type="GO" id="GO:0005737">
    <property type="term" value="C:cytoplasm"/>
    <property type="evidence" value="ECO:0007669"/>
    <property type="project" value="UniProtKB-SubCell"/>
</dbReference>
<feature type="binding site" evidence="6">
    <location>
        <position position="192"/>
    </location>
    <ligand>
        <name>substrate</name>
    </ligand>
</feature>
<accession>Q7VRI3</accession>
<keyword evidence="9" id="KW-1185">Reference proteome</keyword>
<dbReference type="PANTHER" id="PTHR20919:SF0">
    <property type="entry name" value="HOMOSERINE O-SUCCINYLTRANSFERASE"/>
    <property type="match status" value="1"/>
</dbReference>
<dbReference type="HAMAP" id="MF_00295">
    <property type="entry name" value="MetA_acyltransf"/>
    <property type="match status" value="1"/>
</dbReference>
<dbReference type="CDD" id="cd03131">
    <property type="entry name" value="GATase1_HTS"/>
    <property type="match status" value="1"/>
</dbReference>
<dbReference type="GO" id="GO:0019281">
    <property type="term" value="P:L-methionine biosynthetic process from homoserine via O-succinyl-L-homoserine and cystathionine"/>
    <property type="evidence" value="ECO:0007669"/>
    <property type="project" value="InterPro"/>
</dbReference>
<dbReference type="GO" id="GO:0008899">
    <property type="term" value="F:homoserine O-succinyltransferase activity"/>
    <property type="evidence" value="ECO:0007669"/>
    <property type="project" value="UniProtKB-EC"/>
</dbReference>
<dbReference type="HOGENOM" id="CLU_057851_0_1_6"/>
<dbReference type="InterPro" id="IPR005697">
    <property type="entry name" value="HST_MetA"/>
</dbReference>
<evidence type="ECO:0000313" key="8">
    <source>
        <dbReference type="EMBL" id="CAD83305.1"/>
    </source>
</evidence>
<dbReference type="InterPro" id="IPR033752">
    <property type="entry name" value="MetA_family"/>
</dbReference>
<dbReference type="GO" id="GO:0004414">
    <property type="term" value="F:homoserine O-acetyltransferase activity"/>
    <property type="evidence" value="ECO:0007669"/>
    <property type="project" value="UniProtKB-UniRule"/>
</dbReference>
<dbReference type="UniPathway" id="UPA00051">
    <property type="reaction ID" value="UER00075"/>
</dbReference>
<sequence>MPVRVSNELPAIKILQQENIHIFKKTQDIFQSSRVLKILILNLMPKKIDTENQFLRLLSYSPLQIDVQLLRIDNHIPKNTSIEHMKNFYCTFSDIQNQNFDGLIVTGAPLGLIDFHHITFWPQITQLCYWAKTHITSILFICWSVQAALKILYNFPRFVRKKKLVGIYQHKLIKVNTHLTTGFDKIFTAPHSRFSDFPKHFIHQYTDLEILAESDDAGVYLLISKNHQLIFVTGHPEYDANTLAQEYYRDLRQGLHPSLPDHYFPNNNTHHIPQITWRKHAYLLFNNWIHYYVSNP</sequence>
<feature type="site" description="Important for substrate specificity" evidence="6">
    <location>
        <position position="192"/>
    </location>
</feature>
<evidence type="ECO:0000313" key="9">
    <source>
        <dbReference type="Proteomes" id="UP000002192"/>
    </source>
</evidence>
<comment type="similarity">
    <text evidence="6">Belongs to the MetA family.</text>
</comment>
<dbReference type="AlphaFoldDB" id="Q7VRI3"/>
<dbReference type="STRING" id="203907.Bfl630"/>
<dbReference type="KEGG" id="bfl:Bfl630"/>
<keyword evidence="3 6" id="KW-0808">Transferase</keyword>
<feature type="site" description="Important for acyl-CoA specificity" evidence="6">
    <location>
        <position position="111"/>
    </location>
</feature>